<dbReference type="OrthoDB" id="1888070at2759"/>
<reference evidence="2 3" key="1">
    <citation type="submission" date="2018-04" db="EMBL/GenBank/DDBJ databases">
        <authorList>
            <person name="Vogel A."/>
        </authorList>
    </citation>
    <scope>NUCLEOTIDE SEQUENCE [LARGE SCALE GENOMIC DNA]</scope>
</reference>
<keyword evidence="1" id="KW-0175">Coiled coil</keyword>
<evidence type="ECO:0000256" key="1">
    <source>
        <dbReference type="SAM" id="Coils"/>
    </source>
</evidence>
<dbReference type="GO" id="GO:0009959">
    <property type="term" value="P:negative gravitropism"/>
    <property type="evidence" value="ECO:0007669"/>
    <property type="project" value="InterPro"/>
</dbReference>
<dbReference type="InterPro" id="IPR040225">
    <property type="entry name" value="GIL1-like"/>
</dbReference>
<name>A0A484NEN5_9ASTE</name>
<evidence type="ECO:0000313" key="3">
    <source>
        <dbReference type="Proteomes" id="UP000595140"/>
    </source>
</evidence>
<feature type="coiled-coil region" evidence="1">
    <location>
        <begin position="210"/>
        <end position="258"/>
    </location>
</feature>
<dbReference type="EMBL" id="OOIL02006673">
    <property type="protein sequence ID" value="VFQ99865.1"/>
    <property type="molecule type" value="Genomic_DNA"/>
</dbReference>
<dbReference type="Proteomes" id="UP000595140">
    <property type="component" value="Unassembled WGS sequence"/>
</dbReference>
<protein>
    <submittedName>
        <fullName evidence="2">Uncharacterized protein</fullName>
    </submittedName>
</protein>
<dbReference type="PANTHER" id="PTHR31161">
    <property type="entry name" value="PROTEIN GRAVITROPIC IN THE LIGHT 1"/>
    <property type="match status" value="1"/>
</dbReference>
<dbReference type="GO" id="GO:0009639">
    <property type="term" value="P:response to red or far red light"/>
    <property type="evidence" value="ECO:0007669"/>
    <property type="project" value="InterPro"/>
</dbReference>
<sequence>MERSQSQVDALEAKLIEVKSCMWNSSSSGEESENEFDVLCRRVRTASTLLTYLKTKAVNLSSFDEETWIKLSSSNEDEGWVSELLRSVHTVTDFMERLVKRVIMAESETAIEKVKVIIGEEEIRKSALQIETMSVKLEEMERFIRGTKRIFDKMRQRVEDLVDETSRQRERAAENEEELCRVKRDFESLKSYVSSFISVRETLLSSEKQFQTIERLFERLVEKANQLESEKAQKEGEVQKLMEENVRLNALVDMKEAQLLAMNEQCKLMALGASHF</sequence>
<gene>
    <name evidence="2" type="ORF">CCAM_LOCUS41641</name>
</gene>
<accession>A0A484NEN5</accession>
<evidence type="ECO:0000313" key="2">
    <source>
        <dbReference type="EMBL" id="VFQ99865.1"/>
    </source>
</evidence>
<proteinExistence type="predicted"/>
<dbReference type="AlphaFoldDB" id="A0A484NEN5"/>
<keyword evidence="3" id="KW-1185">Reference proteome</keyword>
<organism evidence="2 3">
    <name type="scientific">Cuscuta campestris</name>
    <dbReference type="NCBI Taxonomy" id="132261"/>
    <lineage>
        <taxon>Eukaryota</taxon>
        <taxon>Viridiplantae</taxon>
        <taxon>Streptophyta</taxon>
        <taxon>Embryophyta</taxon>
        <taxon>Tracheophyta</taxon>
        <taxon>Spermatophyta</taxon>
        <taxon>Magnoliopsida</taxon>
        <taxon>eudicotyledons</taxon>
        <taxon>Gunneridae</taxon>
        <taxon>Pentapetalae</taxon>
        <taxon>asterids</taxon>
        <taxon>lamiids</taxon>
        <taxon>Solanales</taxon>
        <taxon>Convolvulaceae</taxon>
        <taxon>Cuscuteae</taxon>
        <taxon>Cuscuta</taxon>
        <taxon>Cuscuta subgen. Grammica</taxon>
        <taxon>Cuscuta sect. Cleistogrammica</taxon>
    </lineage>
</organism>